<keyword evidence="1" id="KW-0175">Coiled coil</keyword>
<reference evidence="4" key="1">
    <citation type="journal article" date="2013" name="Genetics">
        <title>The draft genome and transcriptome of Panagrellus redivivus are shaped by the harsh demands of a free-living lifestyle.</title>
        <authorList>
            <person name="Srinivasan J."/>
            <person name="Dillman A.R."/>
            <person name="Macchietto M.G."/>
            <person name="Heikkinen L."/>
            <person name="Lakso M."/>
            <person name="Fracchia K.M."/>
            <person name="Antoshechkin I."/>
            <person name="Mortazavi A."/>
            <person name="Wong G."/>
            <person name="Sternberg P.W."/>
        </authorList>
    </citation>
    <scope>NUCLEOTIDE SEQUENCE [LARGE SCALE GENOMIC DNA]</scope>
    <source>
        <strain evidence="4">MT8872</strain>
    </source>
</reference>
<keyword evidence="4" id="KW-1185">Reference proteome</keyword>
<evidence type="ECO:0000313" key="5">
    <source>
        <dbReference type="WBParaSite" id="Pan_g17128.t1"/>
    </source>
</evidence>
<sequence>MWKIVIVVVLFGEVLGEQTKVTYEPELPTTNLPEFSIPCKVPGFVKVLPISMRRQLRRIWSGVPVDGDCYKQLAATRELINTLPMSMKLKIAEYTEIEDKFRANFFSELLPEEKTEFGDVLKNLTMTAEEKVTYLKEWGKERLSLAAYENYEAYLDTFLKRDQRFTLRLKKLSPEAREAYIKIQDIRRQKQALLAQLSESAKAEIASLFKSECSATRPRMQMDTPEGEDHHDFLCLGVPVKPVIDYATLTRSYGRNPPPTTSLPSESSEELQSAGQRIIHLLLQRVHYLKPYFGHQKQK</sequence>
<reference evidence="5" key="2">
    <citation type="submission" date="2020-10" db="UniProtKB">
        <authorList>
            <consortium name="WormBaseParasite"/>
        </authorList>
    </citation>
    <scope>IDENTIFICATION</scope>
</reference>
<name>A0A7E4ZTY4_PANRE</name>
<feature type="chain" id="PRO_5028860222" evidence="3">
    <location>
        <begin position="17"/>
        <end position="299"/>
    </location>
</feature>
<feature type="coiled-coil region" evidence="1">
    <location>
        <begin position="176"/>
        <end position="203"/>
    </location>
</feature>
<dbReference type="AlphaFoldDB" id="A0A7E4ZTY4"/>
<dbReference type="WBParaSite" id="Pan_g17128.t1">
    <property type="protein sequence ID" value="Pan_g17128.t1"/>
    <property type="gene ID" value="Pan_g17128"/>
</dbReference>
<accession>A0A7E4ZTY4</accession>
<proteinExistence type="predicted"/>
<organism evidence="4 5">
    <name type="scientific">Panagrellus redivivus</name>
    <name type="common">Microworm</name>
    <dbReference type="NCBI Taxonomy" id="6233"/>
    <lineage>
        <taxon>Eukaryota</taxon>
        <taxon>Metazoa</taxon>
        <taxon>Ecdysozoa</taxon>
        <taxon>Nematoda</taxon>
        <taxon>Chromadorea</taxon>
        <taxon>Rhabditida</taxon>
        <taxon>Tylenchina</taxon>
        <taxon>Panagrolaimomorpha</taxon>
        <taxon>Panagrolaimoidea</taxon>
        <taxon>Panagrolaimidae</taxon>
        <taxon>Panagrellus</taxon>
    </lineage>
</organism>
<feature type="region of interest" description="Disordered" evidence="2">
    <location>
        <begin position="250"/>
        <end position="270"/>
    </location>
</feature>
<evidence type="ECO:0000256" key="2">
    <source>
        <dbReference type="SAM" id="MobiDB-lite"/>
    </source>
</evidence>
<evidence type="ECO:0000256" key="3">
    <source>
        <dbReference type="SAM" id="SignalP"/>
    </source>
</evidence>
<evidence type="ECO:0000256" key="1">
    <source>
        <dbReference type="SAM" id="Coils"/>
    </source>
</evidence>
<protein>
    <submittedName>
        <fullName evidence="5">SXP/RAL-2 family protein Ani s 5-like cation-binding domain-containing protein</fullName>
    </submittedName>
</protein>
<dbReference type="Proteomes" id="UP000492821">
    <property type="component" value="Unassembled WGS sequence"/>
</dbReference>
<feature type="signal peptide" evidence="3">
    <location>
        <begin position="1"/>
        <end position="16"/>
    </location>
</feature>
<evidence type="ECO:0000313" key="4">
    <source>
        <dbReference type="Proteomes" id="UP000492821"/>
    </source>
</evidence>
<keyword evidence="3" id="KW-0732">Signal</keyword>